<reference evidence="3" key="1">
    <citation type="submission" date="2022-10" db="EMBL/GenBank/DDBJ databases">
        <title>Culturing micro-colonial fungi from biological soil crusts in the Mojave desert and describing Neophaeococcomyces mojavensis, and introducing the new genera and species Taxawa tesnikishii.</title>
        <authorList>
            <person name="Kurbessoian T."/>
            <person name="Stajich J.E."/>
        </authorList>
    </citation>
    <scope>NUCLEOTIDE SEQUENCE</scope>
    <source>
        <strain evidence="3">TK_1</strain>
    </source>
</reference>
<dbReference type="PANTHER" id="PTHR37534:SF49">
    <property type="entry name" value="LYSINE BIOSYNTHESIS REGULATORY PROTEIN LYS14"/>
    <property type="match status" value="1"/>
</dbReference>
<evidence type="ECO:0000313" key="3">
    <source>
        <dbReference type="EMBL" id="KAJ9654907.1"/>
    </source>
</evidence>
<dbReference type="InterPro" id="IPR021858">
    <property type="entry name" value="Fun_TF"/>
</dbReference>
<keyword evidence="2" id="KW-0539">Nucleus</keyword>
<evidence type="ECO:0000313" key="4">
    <source>
        <dbReference type="Proteomes" id="UP001172684"/>
    </source>
</evidence>
<organism evidence="3 4">
    <name type="scientific">Coniosporium apollinis</name>
    <dbReference type="NCBI Taxonomy" id="61459"/>
    <lineage>
        <taxon>Eukaryota</taxon>
        <taxon>Fungi</taxon>
        <taxon>Dikarya</taxon>
        <taxon>Ascomycota</taxon>
        <taxon>Pezizomycotina</taxon>
        <taxon>Dothideomycetes</taxon>
        <taxon>Dothideomycetes incertae sedis</taxon>
        <taxon>Coniosporium</taxon>
    </lineage>
</organism>
<dbReference type="Pfam" id="PF11951">
    <property type="entry name" value="Fungal_trans_2"/>
    <property type="match status" value="1"/>
</dbReference>
<dbReference type="Proteomes" id="UP001172684">
    <property type="component" value="Unassembled WGS sequence"/>
</dbReference>
<protein>
    <submittedName>
        <fullName evidence="3">Uncharacterized protein</fullName>
    </submittedName>
</protein>
<dbReference type="PANTHER" id="PTHR37534">
    <property type="entry name" value="TRANSCRIPTIONAL ACTIVATOR PROTEIN UGA3"/>
    <property type="match status" value="1"/>
</dbReference>
<comment type="subcellular location">
    <subcellularLocation>
        <location evidence="1">Nucleus</location>
    </subcellularLocation>
</comment>
<comment type="caution">
    <text evidence="3">The sequence shown here is derived from an EMBL/GenBank/DDBJ whole genome shotgun (WGS) entry which is preliminary data.</text>
</comment>
<evidence type="ECO:0000256" key="1">
    <source>
        <dbReference type="ARBA" id="ARBA00004123"/>
    </source>
</evidence>
<evidence type="ECO:0000256" key="2">
    <source>
        <dbReference type="ARBA" id="ARBA00023242"/>
    </source>
</evidence>
<dbReference type="EMBL" id="JAPDRL010000204">
    <property type="protein sequence ID" value="KAJ9654907.1"/>
    <property type="molecule type" value="Genomic_DNA"/>
</dbReference>
<keyword evidence="4" id="KW-1185">Reference proteome</keyword>
<sequence>STQPLNQKSAQSYYAKFLSIERELKDLHFETSEPDNDYLINSAQCFKLATQIYLRLVAFNGGISSEQIQTTHAKLLDELRLVIHERQRRRSFPLWLLFIAACACSEDTDRKIVMDLFFTINSKWPISNIATVLKAITTIWQGRDLGATSSSWRQDWQETIEKFGWKLSLS</sequence>
<gene>
    <name evidence="3" type="ORF">H2201_008917</name>
</gene>
<feature type="non-terminal residue" evidence="3">
    <location>
        <position position="1"/>
    </location>
</feature>
<proteinExistence type="predicted"/>
<name>A0ABQ9NLL1_9PEZI</name>
<accession>A0ABQ9NLL1</accession>